<dbReference type="InterPro" id="IPR050465">
    <property type="entry name" value="UPF0194_transport"/>
</dbReference>
<dbReference type="GO" id="GO:0042597">
    <property type="term" value="C:periplasmic space"/>
    <property type="evidence" value="ECO:0007669"/>
    <property type="project" value="UniProtKB-SubCell"/>
</dbReference>
<keyword evidence="4" id="KW-0574">Periplasm</keyword>
<dbReference type="InterPro" id="IPR058792">
    <property type="entry name" value="Beta-barrel_RND_2"/>
</dbReference>
<dbReference type="AlphaFoldDB" id="A0A4R1L9R9"/>
<proteinExistence type="inferred from homology"/>
<dbReference type="RefSeq" id="WP_131994425.1">
    <property type="nucleotide sequence ID" value="NZ_SMGK01000002.1"/>
</dbReference>
<feature type="coiled-coil region" evidence="6">
    <location>
        <begin position="115"/>
        <end position="142"/>
    </location>
</feature>
<dbReference type="Proteomes" id="UP000295210">
    <property type="component" value="Unassembled WGS sequence"/>
</dbReference>
<dbReference type="GO" id="GO:1990195">
    <property type="term" value="C:macrolide transmembrane transporter complex"/>
    <property type="evidence" value="ECO:0007669"/>
    <property type="project" value="InterPro"/>
</dbReference>
<feature type="domain" description="CusB-like beta-barrel" evidence="7">
    <location>
        <begin position="259"/>
        <end position="343"/>
    </location>
</feature>
<gene>
    <name evidence="8" type="ORF">C7378_1630</name>
</gene>
<dbReference type="PANTHER" id="PTHR32347:SF29">
    <property type="entry name" value="UPF0194 MEMBRANE PROTEIN YBHG"/>
    <property type="match status" value="1"/>
</dbReference>
<evidence type="ECO:0000313" key="9">
    <source>
        <dbReference type="Proteomes" id="UP000295210"/>
    </source>
</evidence>
<keyword evidence="3" id="KW-0732">Signal</keyword>
<dbReference type="GO" id="GO:0019898">
    <property type="term" value="C:extrinsic component of membrane"/>
    <property type="evidence" value="ECO:0007669"/>
    <property type="project" value="InterPro"/>
</dbReference>
<comment type="caution">
    <text evidence="8">The sequence shown here is derived from an EMBL/GenBank/DDBJ whole genome shotgun (WGS) entry which is preliminary data.</text>
</comment>
<dbReference type="InterPro" id="IPR030190">
    <property type="entry name" value="MacA_alpha-hairpin_sf"/>
</dbReference>
<accession>A0A4R1L9R9</accession>
<comment type="subcellular location">
    <subcellularLocation>
        <location evidence="1">Periplasm</location>
    </subcellularLocation>
</comment>
<organism evidence="8 9">
    <name type="scientific">Acidipila rosea</name>
    <dbReference type="NCBI Taxonomy" id="768535"/>
    <lineage>
        <taxon>Bacteria</taxon>
        <taxon>Pseudomonadati</taxon>
        <taxon>Acidobacteriota</taxon>
        <taxon>Terriglobia</taxon>
        <taxon>Terriglobales</taxon>
        <taxon>Acidobacteriaceae</taxon>
        <taxon>Acidipila</taxon>
    </lineage>
</organism>
<evidence type="ECO:0000256" key="4">
    <source>
        <dbReference type="ARBA" id="ARBA00022764"/>
    </source>
</evidence>
<evidence type="ECO:0000256" key="6">
    <source>
        <dbReference type="SAM" id="Coils"/>
    </source>
</evidence>
<keyword evidence="9" id="KW-1185">Reference proteome</keyword>
<evidence type="ECO:0000256" key="3">
    <source>
        <dbReference type="ARBA" id="ARBA00022729"/>
    </source>
</evidence>
<keyword evidence="5 6" id="KW-0175">Coiled coil</keyword>
<evidence type="ECO:0000256" key="1">
    <source>
        <dbReference type="ARBA" id="ARBA00004418"/>
    </source>
</evidence>
<dbReference type="SUPFAM" id="SSF111369">
    <property type="entry name" value="HlyD-like secretion proteins"/>
    <property type="match status" value="2"/>
</dbReference>
<dbReference type="EMBL" id="SMGK01000002">
    <property type="protein sequence ID" value="TCK74010.1"/>
    <property type="molecule type" value="Genomic_DNA"/>
</dbReference>
<evidence type="ECO:0000256" key="2">
    <source>
        <dbReference type="ARBA" id="ARBA00010602"/>
    </source>
</evidence>
<reference evidence="8 9" key="1">
    <citation type="submission" date="2019-03" db="EMBL/GenBank/DDBJ databases">
        <title>Genomic Encyclopedia of Type Strains, Phase IV (KMG-IV): sequencing the most valuable type-strain genomes for metagenomic binning, comparative biology and taxonomic classification.</title>
        <authorList>
            <person name="Goeker M."/>
        </authorList>
    </citation>
    <scope>NUCLEOTIDE SEQUENCE [LARGE SCALE GENOMIC DNA]</scope>
    <source>
        <strain evidence="8 9">DSM 103428</strain>
    </source>
</reference>
<dbReference type="Gene3D" id="6.10.140.1990">
    <property type="match status" value="1"/>
</dbReference>
<dbReference type="Pfam" id="PF25954">
    <property type="entry name" value="Beta-barrel_RND_2"/>
    <property type="match status" value="1"/>
</dbReference>
<dbReference type="PANTHER" id="PTHR32347">
    <property type="entry name" value="EFFLUX SYSTEM COMPONENT YKNX-RELATED"/>
    <property type="match status" value="1"/>
</dbReference>
<sequence>MLSVKKKRIILLLLVVLLVAGGSYGVLSFRGRRHAVTSITLYGNVDIRQVQLAFNDSERIDKILVDEGSKIRAGQLVAQLVGQRFTDAVTRSQANVAAQQQVVARLLAGSRPEEIAEARANVAAAEADVTAAQADLVNAELLYRRQQTLARQQYVSLQLRDDAQRAYLAQQASVNAKKQVLAAREQALQLAVIGPRREDIAAAQATLQADKATLALAAKELADTQLYAPADGVIQNRILEPGDMVTPQAPVLTLALDNPVWVRAYLPEPEMGRVALGMRAWVESDSFPGQRFMGWIGFISPVSEFTPKNVETTQLRSQLVYRVRVYACNPDHRLRLGMPATVVIPIVDNPAHAIDPHPCEKD</sequence>
<name>A0A4R1L9R9_9BACT</name>
<protein>
    <submittedName>
        <fullName evidence="8">HlyD family secretion protein</fullName>
    </submittedName>
</protein>
<comment type="similarity">
    <text evidence="2">Belongs to the UPF0194 family.</text>
</comment>
<dbReference type="GO" id="GO:1990961">
    <property type="term" value="P:xenobiotic detoxification by transmembrane export across the plasma membrane"/>
    <property type="evidence" value="ECO:0007669"/>
    <property type="project" value="InterPro"/>
</dbReference>
<dbReference type="OrthoDB" id="9778236at2"/>
<dbReference type="Gene3D" id="2.40.30.170">
    <property type="match status" value="1"/>
</dbReference>
<evidence type="ECO:0000259" key="7">
    <source>
        <dbReference type="Pfam" id="PF25954"/>
    </source>
</evidence>
<evidence type="ECO:0000256" key="5">
    <source>
        <dbReference type="ARBA" id="ARBA00023054"/>
    </source>
</evidence>
<evidence type="ECO:0000313" key="8">
    <source>
        <dbReference type="EMBL" id="TCK74010.1"/>
    </source>
</evidence>